<sequence length="426" mass="48255">MLSTSKLFLKKFNRNEIIIVIFTAILTTIASEIKVVPFEEEAFRFGLGSVTFFLLILIWTPVSYLRTGLVTGITVVCFRVLEESMLDGVQVVISLKNHFPAFFFYFIFTMVLDLVKIEKYKTSPLILGAWATLLEVIGNVSEHVLRHGLLHQDLLSFRDFMLISGVALFRSYFVVGLYSAITVSEQKKQVQEMLGVGSELYAETLYLQKSLNHLEQITASTHDLYRQLKKRELHELSIQALHITQEIHEVKKDSQRILSGLTKITKENKEAPLFLSDVMNFVITANEKYSELLKKKISFHLSMSIDFETDQQIPLLAVLNNLTANAVEAIVGTGDITVTIFEESKFTCFVMNDTGKGILKEDESIIFEPGYTTKYNEQGVAATGIGLSHVKEIIQQLNGTIQLETTPMGTVFRIHIPTENIRKRVE</sequence>
<dbReference type="PANTHER" id="PTHR43065">
    <property type="entry name" value="SENSOR HISTIDINE KINASE"/>
    <property type="match status" value="1"/>
</dbReference>
<comment type="catalytic activity">
    <reaction evidence="1">
        <text>ATP + protein L-histidine = ADP + protein N-phospho-L-histidine.</text>
        <dbReference type="EC" id="2.7.13.3"/>
    </reaction>
</comment>
<dbReference type="PRINTS" id="PR00344">
    <property type="entry name" value="BCTRLSENSOR"/>
</dbReference>
<dbReference type="PROSITE" id="PS50109">
    <property type="entry name" value="HIS_KIN"/>
    <property type="match status" value="1"/>
</dbReference>
<keyword evidence="8" id="KW-1133">Transmembrane helix</keyword>
<dbReference type="SMART" id="SM00387">
    <property type="entry name" value="HATPase_c"/>
    <property type="match status" value="1"/>
</dbReference>
<keyword evidence="5" id="KW-0418">Kinase</keyword>
<evidence type="ECO:0000256" key="8">
    <source>
        <dbReference type="SAM" id="Phobius"/>
    </source>
</evidence>
<evidence type="ECO:0000256" key="7">
    <source>
        <dbReference type="ARBA" id="ARBA00023012"/>
    </source>
</evidence>
<reference evidence="10 11" key="1">
    <citation type="submission" date="2024-01" db="EMBL/GenBank/DDBJ databases">
        <title>Seven novel Bacillus-like species.</title>
        <authorList>
            <person name="Liu G."/>
        </authorList>
    </citation>
    <scope>NUCLEOTIDE SEQUENCE [LARGE SCALE GENOMIC DNA]</scope>
    <source>
        <strain evidence="10 11">FJAT-51614</strain>
    </source>
</reference>
<dbReference type="InterPro" id="IPR005467">
    <property type="entry name" value="His_kinase_dom"/>
</dbReference>
<evidence type="ECO:0000256" key="5">
    <source>
        <dbReference type="ARBA" id="ARBA00022777"/>
    </source>
</evidence>
<evidence type="ECO:0000259" key="9">
    <source>
        <dbReference type="PROSITE" id="PS50109"/>
    </source>
</evidence>
<dbReference type="Gene3D" id="3.30.565.10">
    <property type="entry name" value="Histidine kinase-like ATPase, C-terminal domain"/>
    <property type="match status" value="1"/>
</dbReference>
<dbReference type="SUPFAM" id="SSF55874">
    <property type="entry name" value="ATPase domain of HSP90 chaperone/DNA topoisomerase II/histidine kinase"/>
    <property type="match status" value="1"/>
</dbReference>
<dbReference type="InterPro" id="IPR003594">
    <property type="entry name" value="HATPase_dom"/>
</dbReference>
<keyword evidence="4" id="KW-0547">Nucleotide-binding</keyword>
<dbReference type="Proteomes" id="UP001364890">
    <property type="component" value="Unassembled WGS sequence"/>
</dbReference>
<evidence type="ECO:0000256" key="4">
    <source>
        <dbReference type="ARBA" id="ARBA00022741"/>
    </source>
</evidence>
<dbReference type="EC" id="2.7.13.3" evidence="2"/>
<proteinExistence type="predicted"/>
<keyword evidence="8" id="KW-0472">Membrane</keyword>
<dbReference type="InterPro" id="IPR036890">
    <property type="entry name" value="HATPase_C_sf"/>
</dbReference>
<evidence type="ECO:0000256" key="2">
    <source>
        <dbReference type="ARBA" id="ARBA00012438"/>
    </source>
</evidence>
<feature type="transmembrane region" description="Helical" evidence="8">
    <location>
        <begin position="42"/>
        <end position="59"/>
    </location>
</feature>
<feature type="domain" description="Histidine kinase" evidence="9">
    <location>
        <begin position="219"/>
        <end position="420"/>
    </location>
</feature>
<keyword evidence="7" id="KW-0902">Two-component regulatory system</keyword>
<keyword evidence="8" id="KW-0812">Transmembrane</keyword>
<evidence type="ECO:0000256" key="6">
    <source>
        <dbReference type="ARBA" id="ARBA00022840"/>
    </source>
</evidence>
<dbReference type="Pfam" id="PF02518">
    <property type="entry name" value="HATPase_c"/>
    <property type="match status" value="1"/>
</dbReference>
<feature type="transmembrane region" description="Helical" evidence="8">
    <location>
        <begin position="12"/>
        <end position="30"/>
    </location>
</feature>
<keyword evidence="11" id="KW-1185">Reference proteome</keyword>
<evidence type="ECO:0000313" key="10">
    <source>
        <dbReference type="EMBL" id="MEI4771215.1"/>
    </source>
</evidence>
<keyword evidence="3" id="KW-0808">Transferase</keyword>
<dbReference type="InterPro" id="IPR004358">
    <property type="entry name" value="Sig_transdc_His_kin-like_C"/>
</dbReference>
<evidence type="ECO:0000256" key="1">
    <source>
        <dbReference type="ARBA" id="ARBA00000085"/>
    </source>
</evidence>
<gene>
    <name evidence="10" type="ORF">WAX74_16445</name>
</gene>
<comment type="caution">
    <text evidence="10">The sequence shown here is derived from an EMBL/GenBank/DDBJ whole genome shotgun (WGS) entry which is preliminary data.</text>
</comment>
<accession>A0ABU8F8C0</accession>
<dbReference type="RefSeq" id="WP_336498770.1">
    <property type="nucleotide sequence ID" value="NZ_JBAWSY010000017.1"/>
</dbReference>
<evidence type="ECO:0000313" key="11">
    <source>
        <dbReference type="Proteomes" id="UP001364890"/>
    </source>
</evidence>
<evidence type="ECO:0000256" key="3">
    <source>
        <dbReference type="ARBA" id="ARBA00022679"/>
    </source>
</evidence>
<dbReference type="PANTHER" id="PTHR43065:SF46">
    <property type="entry name" value="C4-DICARBOXYLATE TRANSPORT SENSOR PROTEIN DCTB"/>
    <property type="match status" value="1"/>
</dbReference>
<dbReference type="EMBL" id="JBAWSY010000017">
    <property type="protein sequence ID" value="MEI4771215.1"/>
    <property type="molecule type" value="Genomic_DNA"/>
</dbReference>
<organism evidence="10 11">
    <name type="scientific">Psychrobacillus mangrovi</name>
    <dbReference type="NCBI Taxonomy" id="3117745"/>
    <lineage>
        <taxon>Bacteria</taxon>
        <taxon>Bacillati</taxon>
        <taxon>Bacillota</taxon>
        <taxon>Bacilli</taxon>
        <taxon>Bacillales</taxon>
        <taxon>Bacillaceae</taxon>
        <taxon>Psychrobacillus</taxon>
    </lineage>
</organism>
<name>A0ABU8F8C0_9BACI</name>
<dbReference type="GO" id="GO:0005524">
    <property type="term" value="F:ATP binding"/>
    <property type="evidence" value="ECO:0007669"/>
    <property type="project" value="UniProtKB-KW"/>
</dbReference>
<keyword evidence="6 10" id="KW-0067">ATP-binding</keyword>
<protein>
    <recommendedName>
        <fullName evidence="2">histidine kinase</fullName>
        <ecNumber evidence="2">2.7.13.3</ecNumber>
    </recommendedName>
</protein>
<feature type="transmembrane region" description="Helical" evidence="8">
    <location>
        <begin position="160"/>
        <end position="181"/>
    </location>
</feature>